<gene>
    <name evidence="5 7" type="primary">hrcA</name>
    <name evidence="7" type="ORF">IAD32_03685</name>
</gene>
<dbReference type="InterPro" id="IPR023120">
    <property type="entry name" value="WHTH_transcript_rep_HrcA_IDD"/>
</dbReference>
<name>A0A9D0ZHL6_9FIRM</name>
<dbReference type="Proteomes" id="UP000886787">
    <property type="component" value="Unassembled WGS sequence"/>
</dbReference>
<dbReference type="InterPro" id="IPR029016">
    <property type="entry name" value="GAF-like_dom_sf"/>
</dbReference>
<dbReference type="PANTHER" id="PTHR34824:SF1">
    <property type="entry name" value="HEAT-INDUCIBLE TRANSCRIPTION REPRESSOR HRCA"/>
    <property type="match status" value="1"/>
</dbReference>
<dbReference type="AlphaFoldDB" id="A0A9D0ZHL6"/>
<keyword evidence="4 5" id="KW-0804">Transcription</keyword>
<comment type="caution">
    <text evidence="7">The sequence shown here is derived from an EMBL/GenBank/DDBJ whole genome shotgun (WGS) entry which is preliminary data.</text>
</comment>
<evidence type="ECO:0000256" key="1">
    <source>
        <dbReference type="ARBA" id="ARBA00022491"/>
    </source>
</evidence>
<dbReference type="Gene3D" id="3.30.450.40">
    <property type="match status" value="1"/>
</dbReference>
<feature type="domain" description="Heat-inducible transcription repressor HrcA C-terminal" evidence="6">
    <location>
        <begin position="105"/>
        <end position="322"/>
    </location>
</feature>
<sequence>MELAPRKSKILMAIVESYIQTGEPVGSKALVEHLDISVSSATVRSEMAALAEMGYLLQPHTSAGRVPSHKGYRHYLDHIMQPRDVARKDREAIEAALFSAADDPEHILSEGSAVLAMLSGYAAVSTTPPGDDAKIRKIHLVQTGRQTAMAVLITSTGMVKNRLFRCDYVLTPEIVKVFGRLLNEALSGVPAQDITPAFIQTTAVSFGELAMLMPNVLMAVMESAKEVSGMNVSLHGQTNLLFQADYDMADVRGVMKFLNASEDVAGLLLRAKEDPDVFVGEESGRQELKNCSVITGRYKIAGQPAGAVGIIGPVRMDYSRNIGRLELICSTVGTLISELLEL</sequence>
<reference evidence="7" key="1">
    <citation type="submission" date="2020-10" db="EMBL/GenBank/DDBJ databases">
        <authorList>
            <person name="Gilroy R."/>
        </authorList>
    </citation>
    <scope>NUCLEOTIDE SEQUENCE</scope>
    <source>
        <strain evidence="7">ChiSjej1B19-3389</strain>
    </source>
</reference>
<keyword evidence="2 5" id="KW-0805">Transcription regulation</keyword>
<evidence type="ECO:0000256" key="2">
    <source>
        <dbReference type="ARBA" id="ARBA00023015"/>
    </source>
</evidence>
<keyword evidence="1 5" id="KW-0678">Repressor</keyword>
<dbReference type="PANTHER" id="PTHR34824">
    <property type="entry name" value="HEAT-INDUCIBLE TRANSCRIPTION REPRESSOR HRCA"/>
    <property type="match status" value="1"/>
</dbReference>
<dbReference type="GO" id="GO:0045892">
    <property type="term" value="P:negative regulation of DNA-templated transcription"/>
    <property type="evidence" value="ECO:0007669"/>
    <property type="project" value="UniProtKB-UniRule"/>
</dbReference>
<evidence type="ECO:0000256" key="5">
    <source>
        <dbReference type="HAMAP-Rule" id="MF_00081"/>
    </source>
</evidence>
<dbReference type="Gene3D" id="1.10.10.10">
    <property type="entry name" value="Winged helix-like DNA-binding domain superfamily/Winged helix DNA-binding domain"/>
    <property type="match status" value="1"/>
</dbReference>
<proteinExistence type="inferred from homology"/>
<dbReference type="Pfam" id="PF01628">
    <property type="entry name" value="HrcA"/>
    <property type="match status" value="1"/>
</dbReference>
<dbReference type="Gene3D" id="3.30.390.60">
    <property type="entry name" value="Heat-inducible transcription repressor hrca homolog, domain 3"/>
    <property type="match status" value="1"/>
</dbReference>
<evidence type="ECO:0000313" key="7">
    <source>
        <dbReference type="EMBL" id="HIQ80366.1"/>
    </source>
</evidence>
<accession>A0A9D0ZHL6</accession>
<keyword evidence="3 5" id="KW-0346">Stress response</keyword>
<evidence type="ECO:0000259" key="6">
    <source>
        <dbReference type="Pfam" id="PF01628"/>
    </source>
</evidence>
<dbReference type="SUPFAM" id="SSF46785">
    <property type="entry name" value="Winged helix' DNA-binding domain"/>
    <property type="match status" value="1"/>
</dbReference>
<reference evidence="7" key="2">
    <citation type="journal article" date="2021" name="PeerJ">
        <title>Extensive microbial diversity within the chicken gut microbiome revealed by metagenomics and culture.</title>
        <authorList>
            <person name="Gilroy R."/>
            <person name="Ravi A."/>
            <person name="Getino M."/>
            <person name="Pursley I."/>
            <person name="Horton D.L."/>
            <person name="Alikhan N.F."/>
            <person name="Baker D."/>
            <person name="Gharbi K."/>
            <person name="Hall N."/>
            <person name="Watson M."/>
            <person name="Adriaenssens E.M."/>
            <person name="Foster-Nyarko E."/>
            <person name="Jarju S."/>
            <person name="Secka A."/>
            <person name="Antonio M."/>
            <person name="Oren A."/>
            <person name="Chaudhuri R.R."/>
            <person name="La Ragione R."/>
            <person name="Hildebrand F."/>
            <person name="Pallen M.J."/>
        </authorList>
    </citation>
    <scope>NUCLEOTIDE SEQUENCE</scope>
    <source>
        <strain evidence="7">ChiSjej1B19-3389</strain>
    </source>
</reference>
<dbReference type="NCBIfam" id="TIGR00331">
    <property type="entry name" value="hrcA"/>
    <property type="match status" value="1"/>
</dbReference>
<comment type="function">
    <text evidence="5">Negative regulator of class I heat shock genes (grpE-dnaK-dnaJ and groELS operons). Prevents heat-shock induction of these operons.</text>
</comment>
<evidence type="ECO:0000256" key="4">
    <source>
        <dbReference type="ARBA" id="ARBA00023163"/>
    </source>
</evidence>
<organism evidence="7 8">
    <name type="scientific">Candidatus Scatavimonas merdigallinarum</name>
    <dbReference type="NCBI Taxonomy" id="2840914"/>
    <lineage>
        <taxon>Bacteria</taxon>
        <taxon>Bacillati</taxon>
        <taxon>Bacillota</taxon>
        <taxon>Clostridia</taxon>
        <taxon>Eubacteriales</taxon>
        <taxon>Oscillospiraceae</taxon>
        <taxon>Oscillospiraceae incertae sedis</taxon>
        <taxon>Candidatus Scatavimonas</taxon>
    </lineage>
</organism>
<protein>
    <recommendedName>
        <fullName evidence="5">Heat-inducible transcription repressor HrcA</fullName>
    </recommendedName>
</protein>
<dbReference type="GO" id="GO:0003677">
    <property type="term" value="F:DNA binding"/>
    <property type="evidence" value="ECO:0007669"/>
    <property type="project" value="InterPro"/>
</dbReference>
<dbReference type="EMBL" id="DVFW01000021">
    <property type="protein sequence ID" value="HIQ80366.1"/>
    <property type="molecule type" value="Genomic_DNA"/>
</dbReference>
<dbReference type="InterPro" id="IPR021153">
    <property type="entry name" value="HrcA_C"/>
</dbReference>
<comment type="similarity">
    <text evidence="5">Belongs to the HrcA family.</text>
</comment>
<dbReference type="PIRSF" id="PIRSF005485">
    <property type="entry name" value="HrcA"/>
    <property type="match status" value="1"/>
</dbReference>
<evidence type="ECO:0000313" key="8">
    <source>
        <dbReference type="Proteomes" id="UP000886787"/>
    </source>
</evidence>
<dbReference type="InterPro" id="IPR002571">
    <property type="entry name" value="HrcA"/>
</dbReference>
<dbReference type="InterPro" id="IPR036388">
    <property type="entry name" value="WH-like_DNA-bd_sf"/>
</dbReference>
<dbReference type="InterPro" id="IPR036390">
    <property type="entry name" value="WH_DNA-bd_sf"/>
</dbReference>
<dbReference type="SUPFAM" id="SSF55781">
    <property type="entry name" value="GAF domain-like"/>
    <property type="match status" value="1"/>
</dbReference>
<dbReference type="HAMAP" id="MF_00081">
    <property type="entry name" value="HrcA"/>
    <property type="match status" value="1"/>
</dbReference>
<evidence type="ECO:0000256" key="3">
    <source>
        <dbReference type="ARBA" id="ARBA00023016"/>
    </source>
</evidence>